<organism evidence="2 3">
    <name type="scientific">Necator americanus</name>
    <name type="common">Human hookworm</name>
    <dbReference type="NCBI Taxonomy" id="51031"/>
    <lineage>
        <taxon>Eukaryota</taxon>
        <taxon>Metazoa</taxon>
        <taxon>Ecdysozoa</taxon>
        <taxon>Nematoda</taxon>
        <taxon>Chromadorea</taxon>
        <taxon>Rhabditida</taxon>
        <taxon>Rhabditina</taxon>
        <taxon>Rhabditomorpha</taxon>
        <taxon>Strongyloidea</taxon>
        <taxon>Ancylostomatidae</taxon>
        <taxon>Bunostominae</taxon>
        <taxon>Necator</taxon>
    </lineage>
</organism>
<dbReference type="AlphaFoldDB" id="W2T2T4"/>
<proteinExistence type="predicted"/>
<dbReference type="SUPFAM" id="SSF111418">
    <property type="entry name" value="Hormone receptor domain"/>
    <property type="match status" value="1"/>
</dbReference>
<dbReference type="InterPro" id="IPR036445">
    <property type="entry name" value="GPCR_2_extracell_dom_sf"/>
</dbReference>
<accession>W2T2T4</accession>
<dbReference type="GO" id="GO:0005886">
    <property type="term" value="C:plasma membrane"/>
    <property type="evidence" value="ECO:0007669"/>
    <property type="project" value="TreeGrafter"/>
</dbReference>
<gene>
    <name evidence="2" type="ORF">NECAME_11760</name>
</gene>
<evidence type="ECO:0000259" key="1">
    <source>
        <dbReference type="PROSITE" id="PS50227"/>
    </source>
</evidence>
<dbReference type="PROSITE" id="PS00649">
    <property type="entry name" value="G_PROTEIN_RECEP_F2_1"/>
    <property type="match status" value="1"/>
</dbReference>
<dbReference type="OrthoDB" id="5967113at2759"/>
<dbReference type="InterPro" id="IPR050332">
    <property type="entry name" value="GPCR_2"/>
</dbReference>
<dbReference type="Pfam" id="PF02793">
    <property type="entry name" value="HRM"/>
    <property type="match status" value="1"/>
</dbReference>
<dbReference type="InterPro" id="IPR017983">
    <property type="entry name" value="GPCR_2_secretin-like_CS"/>
</dbReference>
<keyword evidence="2" id="KW-0675">Receptor</keyword>
<dbReference type="STRING" id="51031.W2T2T4"/>
<reference evidence="3" key="1">
    <citation type="journal article" date="2014" name="Nat. Genet.">
        <title>Genome of the human hookworm Necator americanus.</title>
        <authorList>
            <person name="Tang Y.T."/>
            <person name="Gao X."/>
            <person name="Rosa B.A."/>
            <person name="Abubucker S."/>
            <person name="Hallsworth-Pepin K."/>
            <person name="Martin J."/>
            <person name="Tyagi R."/>
            <person name="Heizer E."/>
            <person name="Zhang X."/>
            <person name="Bhonagiri-Palsikar V."/>
            <person name="Minx P."/>
            <person name="Warren W.C."/>
            <person name="Wang Q."/>
            <person name="Zhan B."/>
            <person name="Hotez P.J."/>
            <person name="Sternberg P.W."/>
            <person name="Dougall A."/>
            <person name="Gaze S.T."/>
            <person name="Mulvenna J."/>
            <person name="Sotillo J."/>
            <person name="Ranganathan S."/>
            <person name="Rabelo E.M."/>
            <person name="Wilson R.K."/>
            <person name="Felgner P.L."/>
            <person name="Bethony J."/>
            <person name="Hawdon J.M."/>
            <person name="Gasser R.B."/>
            <person name="Loukas A."/>
            <person name="Mitreva M."/>
        </authorList>
    </citation>
    <scope>NUCLEOTIDE SEQUENCE [LARGE SCALE GENOMIC DNA]</scope>
</reference>
<evidence type="ECO:0000313" key="3">
    <source>
        <dbReference type="Proteomes" id="UP000053676"/>
    </source>
</evidence>
<dbReference type="EMBL" id="KI660235">
    <property type="protein sequence ID" value="ETN76305.1"/>
    <property type="molecule type" value="Genomic_DNA"/>
</dbReference>
<name>W2T2T4_NECAM</name>
<dbReference type="KEGG" id="nai:NECAME_11760"/>
<protein>
    <submittedName>
        <fullName evidence="2">Hormone receptor domain protein</fullName>
    </submittedName>
</protein>
<sequence length="111" mass="12730">MNCRDEVFENFDNIKQIESEPADGSLWCNATYDTVLCWPPTPANTSIVLPCPPLKGLDPSRQIVKTCDRFGRWAGKHEGVYENPWGWTNFTVCFRMDFENVKVRLNESVSV</sequence>
<keyword evidence="3" id="KW-1185">Reference proteome</keyword>
<dbReference type="PANTHER" id="PTHR45620:SF17">
    <property type="entry name" value="PDF RECEPTOR"/>
    <property type="match status" value="1"/>
</dbReference>
<dbReference type="InterPro" id="IPR001879">
    <property type="entry name" value="GPCR_2_extracellular_dom"/>
</dbReference>
<dbReference type="Gene3D" id="4.10.1240.10">
    <property type="entry name" value="GPCR, family 2, extracellular hormone receptor domain"/>
    <property type="match status" value="1"/>
</dbReference>
<feature type="domain" description="G-protein coupled receptors family 2 profile 1" evidence="1">
    <location>
        <begin position="2"/>
        <end position="97"/>
    </location>
</feature>
<evidence type="ECO:0000313" key="2">
    <source>
        <dbReference type="EMBL" id="ETN76305.1"/>
    </source>
</evidence>
<dbReference type="GO" id="GO:0008528">
    <property type="term" value="F:G protein-coupled peptide receptor activity"/>
    <property type="evidence" value="ECO:0007669"/>
    <property type="project" value="TreeGrafter"/>
</dbReference>
<dbReference type="SMART" id="SM00008">
    <property type="entry name" value="HormR"/>
    <property type="match status" value="1"/>
</dbReference>
<dbReference type="Proteomes" id="UP000053676">
    <property type="component" value="Unassembled WGS sequence"/>
</dbReference>
<dbReference type="PANTHER" id="PTHR45620">
    <property type="entry name" value="PDF RECEPTOR-LIKE PROTEIN-RELATED"/>
    <property type="match status" value="1"/>
</dbReference>
<dbReference type="GO" id="GO:0007188">
    <property type="term" value="P:adenylate cyclase-modulating G protein-coupled receptor signaling pathway"/>
    <property type="evidence" value="ECO:0007669"/>
    <property type="project" value="TreeGrafter"/>
</dbReference>
<dbReference type="PROSITE" id="PS50227">
    <property type="entry name" value="G_PROTEIN_RECEP_F2_3"/>
    <property type="match status" value="1"/>
</dbReference>